<dbReference type="AlphaFoldDB" id="A0A931B584"/>
<evidence type="ECO:0000256" key="1">
    <source>
        <dbReference type="ARBA" id="ARBA00007362"/>
    </source>
</evidence>
<keyword evidence="3" id="KW-0472">Membrane</keyword>
<gene>
    <name evidence="5" type="ORF">I2501_14465</name>
</gene>
<feature type="transmembrane region" description="Helical" evidence="3">
    <location>
        <begin position="31"/>
        <end position="51"/>
    </location>
</feature>
<organism evidence="5 6">
    <name type="scientific">Streptacidiphilus fuscans</name>
    <dbReference type="NCBI Taxonomy" id="2789292"/>
    <lineage>
        <taxon>Bacteria</taxon>
        <taxon>Bacillati</taxon>
        <taxon>Actinomycetota</taxon>
        <taxon>Actinomycetes</taxon>
        <taxon>Kitasatosporales</taxon>
        <taxon>Streptomycetaceae</taxon>
        <taxon>Streptacidiphilus</taxon>
    </lineage>
</organism>
<feature type="transmembrane region" description="Helical" evidence="3">
    <location>
        <begin position="247"/>
        <end position="266"/>
    </location>
</feature>
<dbReference type="GO" id="GO:0016020">
    <property type="term" value="C:membrane"/>
    <property type="evidence" value="ECO:0007669"/>
    <property type="project" value="InterPro"/>
</dbReference>
<proteinExistence type="inferred from homology"/>
<comment type="caution">
    <text evidence="5">The sequence shown here is derived from an EMBL/GenBank/DDBJ whole genome shotgun (WGS) entry which is preliminary data.</text>
</comment>
<feature type="transmembrane region" description="Helical" evidence="3">
    <location>
        <begin position="150"/>
        <end position="172"/>
    </location>
</feature>
<reference evidence="5" key="1">
    <citation type="submission" date="2020-11" db="EMBL/GenBank/DDBJ databases">
        <title>Isolation and identification of active actinomycetes.</title>
        <authorList>
            <person name="Yu B."/>
        </authorList>
    </citation>
    <scope>NUCLEOTIDE SEQUENCE</scope>
    <source>
        <strain evidence="5">NEAU-YB345</strain>
    </source>
</reference>
<keyword evidence="6" id="KW-1185">Reference proteome</keyword>
<dbReference type="EMBL" id="JADPRT010000005">
    <property type="protein sequence ID" value="MBF9069226.1"/>
    <property type="molecule type" value="Genomic_DNA"/>
</dbReference>
<keyword evidence="3" id="KW-1133">Transmembrane helix</keyword>
<keyword evidence="3" id="KW-0812">Transmembrane</keyword>
<feature type="transmembrane region" description="Helical" evidence="3">
    <location>
        <begin position="89"/>
        <end position="109"/>
    </location>
</feature>
<sequence>MGGSLLVAFAVTLQALSNGLLSGNLNGAESVLLSFIAFGTSALVFGVTARLRAVGERVPLRGLRLRLMVALNVATAVTFLGFYWSLSAIPAPLAAAVETGIGPLAVACFRIRKSPPARRTAELGLGAVALTLALSVGSRMVSTGRGESPALLAGGVGIAAIAGCSAAAIATLSHRLGQLRVTPVQVTAHRFHLTYLIAAAVLAFAGHPAEGWTASRVGFIASIAVLGATLPLFVLQIGMQRTPPMAVTLIASAVPGLTYLMASLVGQQRFDALTFVLINGSLAVAFLGPVLTRRLPTPTGQPPARIIPRCSPVRPGESGECRATPSQRGRSGRRLGV</sequence>
<feature type="region of interest" description="Disordered" evidence="2">
    <location>
        <begin position="298"/>
        <end position="337"/>
    </location>
</feature>
<dbReference type="Pfam" id="PF00892">
    <property type="entry name" value="EamA"/>
    <property type="match status" value="1"/>
</dbReference>
<dbReference type="RefSeq" id="WP_196194383.1">
    <property type="nucleotide sequence ID" value="NZ_JADPRT010000005.1"/>
</dbReference>
<feature type="transmembrane region" description="Helical" evidence="3">
    <location>
        <begin position="272"/>
        <end position="291"/>
    </location>
</feature>
<evidence type="ECO:0000256" key="2">
    <source>
        <dbReference type="SAM" id="MobiDB-lite"/>
    </source>
</evidence>
<accession>A0A931B584</accession>
<feature type="domain" description="EamA" evidence="4">
    <location>
        <begin position="156"/>
        <end position="286"/>
    </location>
</feature>
<evidence type="ECO:0000313" key="6">
    <source>
        <dbReference type="Proteomes" id="UP000657385"/>
    </source>
</evidence>
<feature type="transmembrane region" description="Helical" evidence="3">
    <location>
        <begin position="193"/>
        <end position="209"/>
    </location>
</feature>
<evidence type="ECO:0000259" key="4">
    <source>
        <dbReference type="Pfam" id="PF00892"/>
    </source>
</evidence>
<dbReference type="Proteomes" id="UP000657385">
    <property type="component" value="Unassembled WGS sequence"/>
</dbReference>
<feature type="transmembrane region" description="Helical" evidence="3">
    <location>
        <begin position="215"/>
        <end position="235"/>
    </location>
</feature>
<evidence type="ECO:0000313" key="5">
    <source>
        <dbReference type="EMBL" id="MBF9069226.1"/>
    </source>
</evidence>
<dbReference type="InterPro" id="IPR000620">
    <property type="entry name" value="EamA_dom"/>
</dbReference>
<feature type="transmembrane region" description="Helical" evidence="3">
    <location>
        <begin position="63"/>
        <end position="83"/>
    </location>
</feature>
<comment type="similarity">
    <text evidence="1">Belongs to the EamA transporter family.</text>
</comment>
<protein>
    <submittedName>
        <fullName evidence="5">EamA family transporter</fullName>
    </submittedName>
</protein>
<evidence type="ECO:0000256" key="3">
    <source>
        <dbReference type="SAM" id="Phobius"/>
    </source>
</evidence>
<name>A0A931B584_9ACTN</name>